<dbReference type="Proteomes" id="UP000646749">
    <property type="component" value="Unassembled WGS sequence"/>
</dbReference>
<gene>
    <name evidence="1" type="ORF">Pen02_25380</name>
</gene>
<evidence type="ECO:0000313" key="2">
    <source>
        <dbReference type="Proteomes" id="UP000646749"/>
    </source>
</evidence>
<evidence type="ECO:0000313" key="1">
    <source>
        <dbReference type="EMBL" id="GIG87602.1"/>
    </source>
</evidence>
<reference evidence="1 2" key="1">
    <citation type="submission" date="2021-01" db="EMBL/GenBank/DDBJ databases">
        <title>Whole genome shotgun sequence of Plantactinospora endophytica NBRC 110450.</title>
        <authorList>
            <person name="Komaki H."/>
            <person name="Tamura T."/>
        </authorList>
    </citation>
    <scope>NUCLEOTIDE SEQUENCE [LARGE SCALE GENOMIC DNA]</scope>
    <source>
        <strain evidence="1 2">NBRC 110450</strain>
    </source>
</reference>
<dbReference type="EMBL" id="BONW01000012">
    <property type="protein sequence ID" value="GIG87602.1"/>
    <property type="molecule type" value="Genomic_DNA"/>
</dbReference>
<name>A0ABQ4DZT7_9ACTN</name>
<proteinExistence type="predicted"/>
<protein>
    <submittedName>
        <fullName evidence="1">Uncharacterized protein</fullName>
    </submittedName>
</protein>
<accession>A0ABQ4DZT7</accession>
<sequence>MEPIELAAGTALVGAMAGAGWPAARAETVAFWRRVRPAEADDVATELTEVRAEVLAARQSGDPALERTLADTWEGRLRKLVQGDQALAAELRHLVDQHLVPALSADERARITGRLPTDGSAPG</sequence>
<comment type="caution">
    <text evidence="1">The sequence shown here is derived from an EMBL/GenBank/DDBJ whole genome shotgun (WGS) entry which is preliminary data.</text>
</comment>
<dbReference type="RefSeq" id="WP_203866161.1">
    <property type="nucleotide sequence ID" value="NZ_BONW01000012.1"/>
</dbReference>
<keyword evidence="2" id="KW-1185">Reference proteome</keyword>
<organism evidence="1 2">
    <name type="scientific">Plantactinospora endophytica</name>
    <dbReference type="NCBI Taxonomy" id="673535"/>
    <lineage>
        <taxon>Bacteria</taxon>
        <taxon>Bacillati</taxon>
        <taxon>Actinomycetota</taxon>
        <taxon>Actinomycetes</taxon>
        <taxon>Micromonosporales</taxon>
        <taxon>Micromonosporaceae</taxon>
        <taxon>Plantactinospora</taxon>
    </lineage>
</organism>